<dbReference type="Proteomes" id="UP000243579">
    <property type="component" value="Unassembled WGS sequence"/>
</dbReference>
<dbReference type="GO" id="GO:0046872">
    <property type="term" value="F:metal ion binding"/>
    <property type="evidence" value="ECO:0007669"/>
    <property type="project" value="UniProtKB-KW"/>
</dbReference>
<dbReference type="STRING" id="1202772.A0A1V9ZHZ9"/>
<gene>
    <name evidence="4" type="ORF">ACHHYP_10164</name>
</gene>
<organism evidence="4 5">
    <name type="scientific">Achlya hypogyna</name>
    <name type="common">Oomycete</name>
    <name type="synonym">Protoachlya hypogyna</name>
    <dbReference type="NCBI Taxonomy" id="1202772"/>
    <lineage>
        <taxon>Eukaryota</taxon>
        <taxon>Sar</taxon>
        <taxon>Stramenopiles</taxon>
        <taxon>Oomycota</taxon>
        <taxon>Saprolegniomycetes</taxon>
        <taxon>Saprolegniales</taxon>
        <taxon>Achlyaceae</taxon>
        <taxon>Achlya</taxon>
    </lineage>
</organism>
<dbReference type="OrthoDB" id="276063at2759"/>
<sequence length="200" mass="22375">MRRLAVAKAVLFLGEPSLRRASAPVSSSELRSPIFWREMDLLKETLESFRAANGFGRGIAAPQIGINKRLIAVNLGDGPRLYVNPVILKRSRETFTMWDDCMCFPDLLVKVARHRSISIKYTDEKGTSQAWNDMELPIAELFQHEIDHLDGILAVDRAVGAHGADMTTGELLVNFPAQVVSRSEFEKQKALYEAAVDYVI</sequence>
<evidence type="ECO:0000256" key="2">
    <source>
        <dbReference type="ARBA" id="ARBA00012175"/>
    </source>
</evidence>
<keyword evidence="5" id="KW-1185">Reference proteome</keyword>
<dbReference type="PANTHER" id="PTHR10458">
    <property type="entry name" value="PEPTIDE DEFORMYLASE"/>
    <property type="match status" value="1"/>
</dbReference>
<evidence type="ECO:0000313" key="4">
    <source>
        <dbReference type="EMBL" id="OQR97606.1"/>
    </source>
</evidence>
<dbReference type="Pfam" id="PF01327">
    <property type="entry name" value="Pep_deformylase"/>
    <property type="match status" value="1"/>
</dbReference>
<name>A0A1V9ZHZ9_ACHHY</name>
<evidence type="ECO:0000256" key="3">
    <source>
        <dbReference type="RuleBase" id="RU362111"/>
    </source>
</evidence>
<dbReference type="AlphaFoldDB" id="A0A1V9ZHZ9"/>
<dbReference type="EC" id="3.5.1.88" evidence="2 3"/>
<dbReference type="PANTHER" id="PTHR10458:SF22">
    <property type="entry name" value="PEPTIDE DEFORMYLASE"/>
    <property type="match status" value="1"/>
</dbReference>
<protein>
    <recommendedName>
        <fullName evidence="2 3">Peptide deformylase</fullName>
        <ecNumber evidence="2 3">3.5.1.88</ecNumber>
    </recommendedName>
</protein>
<proteinExistence type="inferred from homology"/>
<dbReference type="GO" id="GO:0042586">
    <property type="term" value="F:peptide deformylase activity"/>
    <property type="evidence" value="ECO:0007669"/>
    <property type="project" value="UniProtKB-EC"/>
</dbReference>
<comment type="catalytic activity">
    <reaction evidence="3">
        <text>N-terminal N-formyl-L-methionyl-[peptide] + H2O = N-terminal L-methionyl-[peptide] + formate</text>
        <dbReference type="Rhea" id="RHEA:24420"/>
        <dbReference type="Rhea" id="RHEA-COMP:10639"/>
        <dbReference type="Rhea" id="RHEA-COMP:10640"/>
        <dbReference type="ChEBI" id="CHEBI:15377"/>
        <dbReference type="ChEBI" id="CHEBI:15740"/>
        <dbReference type="ChEBI" id="CHEBI:49298"/>
        <dbReference type="ChEBI" id="CHEBI:64731"/>
        <dbReference type="EC" id="3.5.1.88"/>
    </reaction>
</comment>
<dbReference type="InterPro" id="IPR023635">
    <property type="entry name" value="Peptide_deformylase"/>
</dbReference>
<comment type="similarity">
    <text evidence="1 3">Belongs to the polypeptide deformylase family.</text>
</comment>
<comment type="caution">
    <text evidence="4">The sequence shown here is derived from an EMBL/GenBank/DDBJ whole genome shotgun (WGS) entry which is preliminary data.</text>
</comment>
<evidence type="ECO:0000256" key="1">
    <source>
        <dbReference type="ARBA" id="ARBA00010759"/>
    </source>
</evidence>
<keyword evidence="3" id="KW-0378">Hydrolase</keyword>
<dbReference type="CDD" id="cd00487">
    <property type="entry name" value="Pep_deformylase"/>
    <property type="match status" value="1"/>
</dbReference>
<comment type="function">
    <text evidence="3">Removes the formyl group from the N-terminal Met of newly synthesized proteins.</text>
</comment>
<dbReference type="SUPFAM" id="SSF56420">
    <property type="entry name" value="Peptide deformylase"/>
    <property type="match status" value="1"/>
</dbReference>
<dbReference type="Gene3D" id="3.90.45.10">
    <property type="entry name" value="Peptide deformylase"/>
    <property type="match status" value="1"/>
</dbReference>
<keyword evidence="3" id="KW-0479">Metal-binding</keyword>
<keyword evidence="3" id="KW-0648">Protein biosynthesis</keyword>
<evidence type="ECO:0000313" key="5">
    <source>
        <dbReference type="Proteomes" id="UP000243579"/>
    </source>
</evidence>
<dbReference type="InterPro" id="IPR036821">
    <property type="entry name" value="Peptide_deformylase_sf"/>
</dbReference>
<reference evidence="4 5" key="1">
    <citation type="journal article" date="2014" name="Genome Biol. Evol.">
        <title>The secreted proteins of Achlya hypogyna and Thraustotheca clavata identify the ancestral oomycete secretome and reveal gene acquisitions by horizontal gene transfer.</title>
        <authorList>
            <person name="Misner I."/>
            <person name="Blouin N."/>
            <person name="Leonard G."/>
            <person name="Richards T.A."/>
            <person name="Lane C.E."/>
        </authorList>
    </citation>
    <scope>NUCLEOTIDE SEQUENCE [LARGE SCALE GENOMIC DNA]</scope>
    <source>
        <strain evidence="4 5">ATCC 48635</strain>
    </source>
</reference>
<accession>A0A1V9ZHZ9</accession>
<dbReference type="EMBL" id="JNBR01000100">
    <property type="protein sequence ID" value="OQR97606.1"/>
    <property type="molecule type" value="Genomic_DNA"/>
</dbReference>
<dbReference type="GO" id="GO:0006412">
    <property type="term" value="P:translation"/>
    <property type="evidence" value="ECO:0007669"/>
    <property type="project" value="UniProtKB-KW"/>
</dbReference>
<dbReference type="HAMAP" id="MF_00163">
    <property type="entry name" value="Pep_deformylase"/>
    <property type="match status" value="1"/>
</dbReference>
<dbReference type="PRINTS" id="PR01576">
    <property type="entry name" value="PDEFORMYLASE"/>
</dbReference>